<dbReference type="GO" id="GO:0005886">
    <property type="term" value="C:plasma membrane"/>
    <property type="evidence" value="ECO:0007669"/>
    <property type="project" value="UniProtKB-SubCell"/>
</dbReference>
<keyword evidence="3" id="KW-0145">Chemotaxis</keyword>
<keyword evidence="6 9" id="KW-0472">Membrane</keyword>
<feature type="transmembrane region" description="Helical" evidence="9">
    <location>
        <begin position="348"/>
        <end position="371"/>
    </location>
</feature>
<keyword evidence="8" id="KW-0807">Transducer</keyword>
<dbReference type="GO" id="GO:0004888">
    <property type="term" value="F:transmembrane signaling receptor activity"/>
    <property type="evidence" value="ECO:0007669"/>
    <property type="project" value="InterPro"/>
</dbReference>
<dbReference type="HOGENOM" id="CLU_000445_107_21_7"/>
<evidence type="ECO:0000256" key="5">
    <source>
        <dbReference type="ARBA" id="ARBA00022989"/>
    </source>
</evidence>
<dbReference type="AlphaFoldDB" id="C6BVV5"/>
<dbReference type="PANTHER" id="PTHR43531:SF11">
    <property type="entry name" value="METHYL-ACCEPTING CHEMOTAXIS PROTEIN 3"/>
    <property type="match status" value="1"/>
</dbReference>
<evidence type="ECO:0000259" key="10">
    <source>
        <dbReference type="PROSITE" id="PS50111"/>
    </source>
</evidence>
<evidence type="ECO:0000256" key="9">
    <source>
        <dbReference type="SAM" id="Phobius"/>
    </source>
</evidence>
<dbReference type="STRING" id="526222.Desal_2098"/>
<protein>
    <submittedName>
        <fullName evidence="11">Methyl-accepting chemotaxis sensory transducer with Cache sensor</fullName>
    </submittedName>
</protein>
<dbReference type="PROSITE" id="PS50111">
    <property type="entry name" value="CHEMOTAXIS_TRANSDUC_2"/>
    <property type="match status" value="1"/>
</dbReference>
<dbReference type="InterPro" id="IPR004090">
    <property type="entry name" value="Chemotax_Me-accpt_rcpt"/>
</dbReference>
<dbReference type="OrthoDB" id="9791237at2"/>
<dbReference type="Gene3D" id="1.10.287.950">
    <property type="entry name" value="Methyl-accepting chemotaxis protein"/>
    <property type="match status" value="1"/>
</dbReference>
<evidence type="ECO:0000313" key="11">
    <source>
        <dbReference type="EMBL" id="ACS80158.1"/>
    </source>
</evidence>
<evidence type="ECO:0000256" key="8">
    <source>
        <dbReference type="PROSITE-ProRule" id="PRU00284"/>
    </source>
</evidence>
<dbReference type="SMART" id="SM01049">
    <property type="entry name" value="Cache_2"/>
    <property type="match status" value="2"/>
</dbReference>
<dbReference type="KEGG" id="dsa:Desal_2098"/>
<dbReference type="eggNOG" id="COG0840">
    <property type="taxonomic scope" value="Bacteria"/>
</dbReference>
<dbReference type="RefSeq" id="WP_015851974.1">
    <property type="nucleotide sequence ID" value="NC_012881.1"/>
</dbReference>
<evidence type="ECO:0000256" key="7">
    <source>
        <dbReference type="ARBA" id="ARBA00029447"/>
    </source>
</evidence>
<feature type="domain" description="Methyl-accepting transducer" evidence="10">
    <location>
        <begin position="430"/>
        <end position="645"/>
    </location>
</feature>
<dbReference type="InterPro" id="IPR051310">
    <property type="entry name" value="MCP_chemotaxis"/>
</dbReference>
<dbReference type="GO" id="GO:0006935">
    <property type="term" value="P:chemotaxis"/>
    <property type="evidence" value="ECO:0007669"/>
    <property type="project" value="UniProtKB-KW"/>
</dbReference>
<name>C6BVV5_MARSD</name>
<organism evidence="11 12">
    <name type="scientific">Maridesulfovibrio salexigens (strain ATCC 14822 / DSM 2638 / NCIMB 8403 / VKM B-1763)</name>
    <name type="common">Desulfovibrio salexigens</name>
    <dbReference type="NCBI Taxonomy" id="526222"/>
    <lineage>
        <taxon>Bacteria</taxon>
        <taxon>Pseudomonadati</taxon>
        <taxon>Thermodesulfobacteriota</taxon>
        <taxon>Desulfovibrionia</taxon>
        <taxon>Desulfovibrionales</taxon>
        <taxon>Desulfovibrionaceae</taxon>
        <taxon>Maridesulfovibrio</taxon>
    </lineage>
</organism>
<dbReference type="GO" id="GO:0007165">
    <property type="term" value="P:signal transduction"/>
    <property type="evidence" value="ECO:0007669"/>
    <property type="project" value="UniProtKB-KW"/>
</dbReference>
<feature type="transmembrane region" description="Helical" evidence="9">
    <location>
        <begin position="6"/>
        <end position="28"/>
    </location>
</feature>
<keyword evidence="5 9" id="KW-1133">Transmembrane helix</keyword>
<evidence type="ECO:0000256" key="3">
    <source>
        <dbReference type="ARBA" id="ARBA00022500"/>
    </source>
</evidence>
<dbReference type="Proteomes" id="UP000002601">
    <property type="component" value="Chromosome"/>
</dbReference>
<dbReference type="eggNOG" id="COG4564">
    <property type="taxonomic scope" value="Bacteria"/>
</dbReference>
<comment type="similarity">
    <text evidence="7">Belongs to the methyl-accepting chemotaxis (MCP) protein family.</text>
</comment>
<dbReference type="Pfam" id="PF08269">
    <property type="entry name" value="dCache_2"/>
    <property type="match status" value="1"/>
</dbReference>
<dbReference type="PANTHER" id="PTHR43531">
    <property type="entry name" value="PROTEIN ICFG"/>
    <property type="match status" value="1"/>
</dbReference>
<keyword evidence="12" id="KW-1185">Reference proteome</keyword>
<keyword evidence="2" id="KW-1003">Cell membrane</keyword>
<comment type="subcellular location">
    <subcellularLocation>
        <location evidence="1">Cell membrane</location>
        <topology evidence="1">Multi-pass membrane protein</topology>
    </subcellularLocation>
</comment>
<reference evidence="11 12" key="1">
    <citation type="submission" date="2009-06" db="EMBL/GenBank/DDBJ databases">
        <title>Complete sequence of Desulfovibrio salexigens DSM 2638.</title>
        <authorList>
            <consortium name="US DOE Joint Genome Institute"/>
            <person name="Lucas S."/>
            <person name="Copeland A."/>
            <person name="Lapidus A."/>
            <person name="Glavina del Rio T."/>
            <person name="Tice H."/>
            <person name="Bruce D."/>
            <person name="Goodwin L."/>
            <person name="Pitluck S."/>
            <person name="Munk A.C."/>
            <person name="Brettin T."/>
            <person name="Detter J.C."/>
            <person name="Han C."/>
            <person name="Tapia R."/>
            <person name="Larimer F."/>
            <person name="Land M."/>
            <person name="Hauser L."/>
            <person name="Kyrpides N."/>
            <person name="Anderson I."/>
            <person name="Wall J.D."/>
            <person name="Arkin A.P."/>
            <person name="Dehal P."/>
            <person name="Chivian D."/>
            <person name="Giles B."/>
            <person name="Hazen T.C."/>
        </authorList>
    </citation>
    <scope>NUCLEOTIDE SEQUENCE [LARGE SCALE GENOMIC DNA]</scope>
    <source>
        <strain evidence="12">ATCC 14822 / DSM 2638 / NCIMB 8403 / VKM B-1763</strain>
    </source>
</reference>
<evidence type="ECO:0000256" key="6">
    <source>
        <dbReference type="ARBA" id="ARBA00023136"/>
    </source>
</evidence>
<dbReference type="EMBL" id="CP001649">
    <property type="protein sequence ID" value="ACS80158.1"/>
    <property type="molecule type" value="Genomic_DNA"/>
</dbReference>
<dbReference type="InterPro" id="IPR004010">
    <property type="entry name" value="Double_Cache_2"/>
</dbReference>
<evidence type="ECO:0000256" key="1">
    <source>
        <dbReference type="ARBA" id="ARBA00004651"/>
    </source>
</evidence>
<keyword evidence="4 9" id="KW-0812">Transmembrane</keyword>
<evidence type="ECO:0000256" key="4">
    <source>
        <dbReference type="ARBA" id="ARBA00022692"/>
    </source>
</evidence>
<gene>
    <name evidence="11" type="ordered locus">Desal_2098</name>
</gene>
<sequence>MKLKSKLTIFQIATMFISITSLCFIFIYQLNKYSEREMETYRETIFSQKKSELTELVNMADKTVAAYFNKSKNIELLKREKADSLKKIIESVTSQLKQYNETHSKKLSKKELTKELKNLIKSIRYDKSNYIWINDMDANMVMHPVSTHLDEKNLSNMQDSKGKYLFREMVNICRKDGEGMVDYWWKKPDTQKDTQKVSYVKLIPELGWVIGTGAWVDDITTEMQNNALAQLAQMRMQDGNYFWVNDLDARMVMHPIKPDLNGKDLSSFKDKKGKALFKEMVAVAKSKGEGTVDYWWGKPGKPGVYPKLSFVKLFQPWGWIIGMGVYTDDIDQALALKKEELRKTIRSMIYMVFIAAVIIGLLLTVAASAFANRITALIGAEPAELSDIAEQMSQGNLNLGLNTAKTRGAFKSIVNMISRIKKVVNDVQRSTENVSAGSEQLSASAQALSQGAIEQTNAVEDLSSAIAHMSGSIRETAENARKTEKITSIAAKTTQDGSQAVQKNLIAMTDIADKICIVEEIARQTNLLALNAAIEAARAGEHGKGFAVVAAEVRKLAERSRIAATEISDLSSNSLSIAKETENNLKELMPEIQKTTELIKEIAESCDKQDSEITSIKQSSDQLELVIQQNASSSEQVAATSEELSAQAEQLHSAMLFFKLD</sequence>
<dbReference type="SMART" id="SM00283">
    <property type="entry name" value="MA"/>
    <property type="match status" value="1"/>
</dbReference>
<evidence type="ECO:0000256" key="2">
    <source>
        <dbReference type="ARBA" id="ARBA00022475"/>
    </source>
</evidence>
<dbReference type="InterPro" id="IPR004089">
    <property type="entry name" value="MCPsignal_dom"/>
</dbReference>
<dbReference type="InterPro" id="IPR033480">
    <property type="entry name" value="sCache_2"/>
</dbReference>
<dbReference type="Gene3D" id="3.30.450.20">
    <property type="entry name" value="PAS domain"/>
    <property type="match status" value="2"/>
</dbReference>
<dbReference type="Pfam" id="PF00015">
    <property type="entry name" value="MCPsignal"/>
    <property type="match status" value="1"/>
</dbReference>
<dbReference type="SUPFAM" id="SSF58104">
    <property type="entry name" value="Methyl-accepting chemotaxis protein (MCP) signaling domain"/>
    <property type="match status" value="1"/>
</dbReference>
<evidence type="ECO:0000313" key="12">
    <source>
        <dbReference type="Proteomes" id="UP000002601"/>
    </source>
</evidence>
<accession>C6BVV5</accession>
<proteinExistence type="inferred from homology"/>
<dbReference type="PRINTS" id="PR00260">
    <property type="entry name" value="CHEMTRNSDUCR"/>
</dbReference>